<feature type="compositionally biased region" description="Low complexity" evidence="1">
    <location>
        <begin position="161"/>
        <end position="170"/>
    </location>
</feature>
<feature type="region of interest" description="Disordered" evidence="1">
    <location>
        <begin position="314"/>
        <end position="410"/>
    </location>
</feature>
<dbReference type="eggNOG" id="ENOG502T60U">
    <property type="taxonomic scope" value="Eukaryota"/>
</dbReference>
<feature type="region of interest" description="Disordered" evidence="1">
    <location>
        <begin position="29"/>
        <end position="70"/>
    </location>
</feature>
<gene>
    <name evidence="2" type="ORF">A1O3_09701</name>
</gene>
<feature type="compositionally biased region" description="Polar residues" evidence="1">
    <location>
        <begin position="29"/>
        <end position="43"/>
    </location>
</feature>
<feature type="region of interest" description="Disordered" evidence="1">
    <location>
        <begin position="239"/>
        <end position="275"/>
    </location>
</feature>
<dbReference type="Proteomes" id="UP000019478">
    <property type="component" value="Unassembled WGS sequence"/>
</dbReference>
<proteinExistence type="predicted"/>
<evidence type="ECO:0000313" key="2">
    <source>
        <dbReference type="EMBL" id="EXJ77475.1"/>
    </source>
</evidence>
<evidence type="ECO:0000256" key="1">
    <source>
        <dbReference type="SAM" id="MobiDB-lite"/>
    </source>
</evidence>
<dbReference type="AlphaFoldDB" id="W9XJG0"/>
<feature type="compositionally biased region" description="Polar residues" evidence="1">
    <location>
        <begin position="141"/>
        <end position="152"/>
    </location>
</feature>
<keyword evidence="3" id="KW-1185">Reference proteome</keyword>
<feature type="compositionally biased region" description="Polar residues" evidence="1">
    <location>
        <begin position="115"/>
        <end position="128"/>
    </location>
</feature>
<comment type="caution">
    <text evidence="2">The sequence shown here is derived from an EMBL/GenBank/DDBJ whole genome shotgun (WGS) entry which is preliminary data.</text>
</comment>
<dbReference type="EMBL" id="AMGY01000010">
    <property type="protein sequence ID" value="EXJ77475.1"/>
    <property type="molecule type" value="Genomic_DNA"/>
</dbReference>
<dbReference type="OrthoDB" id="4155977at2759"/>
<feature type="region of interest" description="Disordered" evidence="1">
    <location>
        <begin position="110"/>
        <end position="180"/>
    </location>
</feature>
<accession>W9XJG0</accession>
<dbReference type="HOGENOM" id="CLU_365634_0_0_1"/>
<dbReference type="GeneID" id="19173785"/>
<evidence type="ECO:0000313" key="3">
    <source>
        <dbReference type="Proteomes" id="UP000019478"/>
    </source>
</evidence>
<sequence>MPGHVAQMQRLFQTAKATLRLDVRYATSPTGTIDSRLPTSSEDGSAGGTDSLVESEGQDSGTPSDEWRYSRAPRLLAGFDVDVREPFPDSSPQLPKLLSVSANHSKLLVAEPPSSGFTSPVDSPNSSPHPEEEEEEEVRAMSTSPTGQPTSNHHAEEQDDSSSLSAAALEGPLTELRVSGDDNMDIDLADESPIVSHLNRRSRDLVMCGQPSPETKRAIILSAPAKAAADSAKVRRGMLSNLFPKPPTHKGSDGEVSSTRSRESQEPVVTPCPDPLLHERGPVVLCPDPGVHYGAGKQIPFGHNTITRAPNMHHYHHHQHSPHSGMAQPSLPFNRATATGSPMPMLKVQSPPVSPRQMRPPSRDAWHGAPHLSHRRHPLHQHEQMNRDYPSGTTEHFQPGWSHAKEGPQTLRPSGPAMYPFSTAAAKVVGQDPAPDSRIRDSYRTDTLTPLARPPTRFRKNGIVALASARGVGKYYGMPAYGPRPSSRSNHSRLVRLPDAQRFRSSPPRSFADSILPAHPRKRSREVETTAIGVLEDRADTGHPLDPKLKLEEGEDVIAVDDETRAAIRMSLYGASAPDAASELDRSITELSPNVVAWRKGARPSGRRKKRRPSYWDDDLEEVVRSPAARHIVSSPVTKEDVRSQQAEVEFQDEPPVQDMAMAHEHDGIEGISRITEGGTALQDDGQMEN</sequence>
<reference evidence="2 3" key="1">
    <citation type="submission" date="2013-03" db="EMBL/GenBank/DDBJ databases">
        <title>The Genome Sequence of Capronia epimyces CBS 606.96.</title>
        <authorList>
            <consortium name="The Broad Institute Genomics Platform"/>
            <person name="Cuomo C."/>
            <person name="de Hoog S."/>
            <person name="Gorbushina A."/>
            <person name="Walker B."/>
            <person name="Young S.K."/>
            <person name="Zeng Q."/>
            <person name="Gargeya S."/>
            <person name="Fitzgerald M."/>
            <person name="Haas B."/>
            <person name="Abouelleil A."/>
            <person name="Allen A.W."/>
            <person name="Alvarado L."/>
            <person name="Arachchi H.M."/>
            <person name="Berlin A.M."/>
            <person name="Chapman S.B."/>
            <person name="Gainer-Dewar J."/>
            <person name="Goldberg J."/>
            <person name="Griggs A."/>
            <person name="Gujja S."/>
            <person name="Hansen M."/>
            <person name="Howarth C."/>
            <person name="Imamovic A."/>
            <person name="Ireland A."/>
            <person name="Larimer J."/>
            <person name="McCowan C."/>
            <person name="Murphy C."/>
            <person name="Pearson M."/>
            <person name="Poon T.W."/>
            <person name="Priest M."/>
            <person name="Roberts A."/>
            <person name="Saif S."/>
            <person name="Shea T."/>
            <person name="Sisk P."/>
            <person name="Sykes S."/>
            <person name="Wortman J."/>
            <person name="Nusbaum C."/>
            <person name="Birren B."/>
        </authorList>
    </citation>
    <scope>NUCLEOTIDE SEQUENCE [LARGE SCALE GENOMIC DNA]</scope>
    <source>
        <strain evidence="2 3">CBS 606.96</strain>
    </source>
</reference>
<organism evidence="2 3">
    <name type="scientific">Capronia epimyces CBS 606.96</name>
    <dbReference type="NCBI Taxonomy" id="1182542"/>
    <lineage>
        <taxon>Eukaryota</taxon>
        <taxon>Fungi</taxon>
        <taxon>Dikarya</taxon>
        <taxon>Ascomycota</taxon>
        <taxon>Pezizomycotina</taxon>
        <taxon>Eurotiomycetes</taxon>
        <taxon>Chaetothyriomycetidae</taxon>
        <taxon>Chaetothyriales</taxon>
        <taxon>Herpotrichiellaceae</taxon>
        <taxon>Capronia</taxon>
    </lineage>
</organism>
<name>W9XJG0_9EURO</name>
<protein>
    <submittedName>
        <fullName evidence="2">Uncharacterized protein</fullName>
    </submittedName>
</protein>
<dbReference type="RefSeq" id="XP_007737985.1">
    <property type="nucleotide sequence ID" value="XM_007739795.1"/>
</dbReference>